<keyword evidence="1" id="KW-1133">Transmembrane helix</keyword>
<feature type="transmembrane region" description="Helical" evidence="1">
    <location>
        <begin position="34"/>
        <end position="55"/>
    </location>
</feature>
<name>A0A941HWW9_9CAUL</name>
<reference evidence="3" key="1">
    <citation type="submission" date="2021-04" db="EMBL/GenBank/DDBJ databases">
        <title>Draft genome assembly of strain Phenylobacterium sp. 20VBR1 using MiniION and Illumina platforms.</title>
        <authorList>
            <person name="Thomas F.A."/>
            <person name="Krishnan K.P."/>
            <person name="Sinha R.K."/>
        </authorList>
    </citation>
    <scope>NUCLEOTIDE SEQUENCE</scope>
    <source>
        <strain evidence="3">20VBR1</strain>
    </source>
</reference>
<keyword evidence="1" id="KW-0472">Membrane</keyword>
<evidence type="ECO:0000256" key="1">
    <source>
        <dbReference type="SAM" id="Phobius"/>
    </source>
</evidence>
<comment type="caution">
    <text evidence="3">The sequence shown here is derived from an EMBL/GenBank/DDBJ whole genome shotgun (WGS) entry which is preliminary data.</text>
</comment>
<keyword evidence="1" id="KW-0812">Transmembrane</keyword>
<dbReference type="Proteomes" id="UP000622580">
    <property type="component" value="Unassembled WGS sequence"/>
</dbReference>
<evidence type="ECO:0000259" key="2">
    <source>
        <dbReference type="Pfam" id="PF00892"/>
    </source>
</evidence>
<feature type="transmembrane region" description="Helical" evidence="1">
    <location>
        <begin position="94"/>
        <end position="116"/>
    </location>
</feature>
<protein>
    <submittedName>
        <fullName evidence="3">DMT family transporter</fullName>
    </submittedName>
</protein>
<keyword evidence="4" id="KW-1185">Reference proteome</keyword>
<evidence type="ECO:0000313" key="3">
    <source>
        <dbReference type="EMBL" id="MBR7620491.1"/>
    </source>
</evidence>
<proteinExistence type="predicted"/>
<dbReference type="PANTHER" id="PTHR22911:SF137">
    <property type="entry name" value="SOLUTE CARRIER FAMILY 35 MEMBER G2-RELATED"/>
    <property type="match status" value="1"/>
</dbReference>
<feature type="transmembrane region" description="Helical" evidence="1">
    <location>
        <begin position="67"/>
        <end position="88"/>
    </location>
</feature>
<dbReference type="RefSeq" id="WP_215341226.1">
    <property type="nucleotide sequence ID" value="NZ_JAGSGD010000001.1"/>
</dbReference>
<organism evidence="3 4">
    <name type="scientific">Phenylobacterium glaciei</name>
    <dbReference type="NCBI Taxonomy" id="2803784"/>
    <lineage>
        <taxon>Bacteria</taxon>
        <taxon>Pseudomonadati</taxon>
        <taxon>Pseudomonadota</taxon>
        <taxon>Alphaproteobacteria</taxon>
        <taxon>Caulobacterales</taxon>
        <taxon>Caulobacteraceae</taxon>
        <taxon>Phenylobacterium</taxon>
    </lineage>
</organism>
<feature type="transmembrane region" description="Helical" evidence="1">
    <location>
        <begin position="123"/>
        <end position="141"/>
    </location>
</feature>
<dbReference type="PANTHER" id="PTHR22911">
    <property type="entry name" value="ACYL-MALONYL CONDENSING ENZYME-RELATED"/>
    <property type="match status" value="1"/>
</dbReference>
<accession>A0A941HWW9</accession>
<sequence length="294" mass="29899">MLWIILTAAAAPLQVARNALQRGLVGDAGPWGATLVRFLFGLPFSMLIFAVVAMLTPSAEPHVSARFIIAVIAGAIAQVSATAALLVAMRHSGFAVATFMQQASLPIAAIMGFVVFGDHMSAVQWAGLAATTVGLLVLSWPRGDEAKAGALNGSLFGLASGVAFAVALNGYRQAGMALEPHHPIYSATAALCVAQALQSIVLGAILAVTRPQALRSVAGSWKQSLGAGFFGTAASAFWFSALALAPAGQVRAIGVIEGPIAAAAGRRLFKEKLTLVQIAGGTATAIGVVMTALG</sequence>
<dbReference type="SUPFAM" id="SSF103481">
    <property type="entry name" value="Multidrug resistance efflux transporter EmrE"/>
    <property type="match status" value="2"/>
</dbReference>
<dbReference type="Pfam" id="PF00892">
    <property type="entry name" value="EamA"/>
    <property type="match status" value="1"/>
</dbReference>
<feature type="domain" description="EamA" evidence="2">
    <location>
        <begin position="153"/>
        <end position="291"/>
    </location>
</feature>
<dbReference type="AlphaFoldDB" id="A0A941HWW9"/>
<dbReference type="GO" id="GO:0016020">
    <property type="term" value="C:membrane"/>
    <property type="evidence" value="ECO:0007669"/>
    <property type="project" value="InterPro"/>
</dbReference>
<dbReference type="InterPro" id="IPR000620">
    <property type="entry name" value="EamA_dom"/>
</dbReference>
<evidence type="ECO:0000313" key="4">
    <source>
        <dbReference type="Proteomes" id="UP000622580"/>
    </source>
</evidence>
<feature type="transmembrane region" description="Helical" evidence="1">
    <location>
        <begin position="273"/>
        <end position="293"/>
    </location>
</feature>
<dbReference type="InterPro" id="IPR037185">
    <property type="entry name" value="EmrE-like"/>
</dbReference>
<gene>
    <name evidence="3" type="ORF">JKL49_13945</name>
</gene>
<feature type="transmembrane region" description="Helical" evidence="1">
    <location>
        <begin position="153"/>
        <end position="171"/>
    </location>
</feature>
<dbReference type="EMBL" id="JAGSGD010000001">
    <property type="protein sequence ID" value="MBR7620491.1"/>
    <property type="molecule type" value="Genomic_DNA"/>
</dbReference>
<feature type="transmembrane region" description="Helical" evidence="1">
    <location>
        <begin position="183"/>
        <end position="207"/>
    </location>
</feature>